<dbReference type="AlphaFoldDB" id="A0A484HEL8"/>
<dbReference type="PANTHER" id="PTHR33295:SF8">
    <property type="entry name" value="AAA+ ATPASE DOMAIN-CONTAINING PROTEIN"/>
    <property type="match status" value="1"/>
</dbReference>
<evidence type="ECO:0000313" key="3">
    <source>
        <dbReference type="EMBL" id="VEN73161.1"/>
    </source>
</evidence>
<organism evidence="3">
    <name type="scientific">uncultured Desulfobacteraceae bacterium</name>
    <dbReference type="NCBI Taxonomy" id="218296"/>
    <lineage>
        <taxon>Bacteria</taxon>
        <taxon>Pseudomonadati</taxon>
        <taxon>Thermodesulfobacteriota</taxon>
        <taxon>Desulfobacteria</taxon>
        <taxon>Desulfobacterales</taxon>
        <taxon>Desulfobacteraceae</taxon>
        <taxon>environmental samples</taxon>
    </lineage>
</organism>
<accession>A0A484HEL8</accession>
<reference evidence="3" key="1">
    <citation type="submission" date="2019-01" db="EMBL/GenBank/DDBJ databases">
        <authorList>
            <consortium name="Genoscope - CEA"/>
            <person name="William W."/>
        </authorList>
    </citation>
    <scope>NUCLEOTIDE SEQUENCE</scope>
    <source>
        <strain evidence="3">CR-1</strain>
    </source>
</reference>
<feature type="domain" description="AAA" evidence="1">
    <location>
        <begin position="33"/>
        <end position="168"/>
    </location>
</feature>
<dbReference type="InterPro" id="IPR027417">
    <property type="entry name" value="P-loop_NTPase"/>
</dbReference>
<dbReference type="InterPro" id="IPR041682">
    <property type="entry name" value="AAA_14"/>
</dbReference>
<dbReference type="Pfam" id="PF13635">
    <property type="entry name" value="DUF4143"/>
    <property type="match status" value="1"/>
</dbReference>
<gene>
    <name evidence="3" type="ORF">EPICR_120059</name>
</gene>
<evidence type="ECO:0000259" key="1">
    <source>
        <dbReference type="Pfam" id="PF13173"/>
    </source>
</evidence>
<feature type="domain" description="DUF4143" evidence="2">
    <location>
        <begin position="225"/>
        <end position="374"/>
    </location>
</feature>
<protein>
    <submittedName>
        <fullName evidence="3">ATPase AAA</fullName>
    </submittedName>
</protein>
<dbReference type="Pfam" id="PF13173">
    <property type="entry name" value="AAA_14"/>
    <property type="match status" value="1"/>
</dbReference>
<dbReference type="InterPro" id="IPR025420">
    <property type="entry name" value="DUF4143"/>
</dbReference>
<dbReference type="EMBL" id="CAACVI010000004">
    <property type="protein sequence ID" value="VEN73161.1"/>
    <property type="molecule type" value="Genomic_DNA"/>
</dbReference>
<evidence type="ECO:0000259" key="2">
    <source>
        <dbReference type="Pfam" id="PF13635"/>
    </source>
</evidence>
<sequence length="433" mass="49708">MMDFLKEMILDFQDLELETGVPRRVDIETVPGKATICIGARRSGKSTFLFQLMSRLIEQGVDRRNILYLNFFDDRLRGLRHERPGIIAEAYFSLYPEKKNVEKIYCFFDEIQEIPDWEPFVDRLMRQEKCDVFITGSSARMLSREIATQMRGRALSWEIFPFSFQEFLDFKGIQSQGPLSAGKRLMIQKAFGEYWETGGFPEVAGLGRRLRVKIHQEYFNAMLFRDIVERHDISHPRAVADLARRLVDNAASLYSINRLAGYLKSLGHKAPKSAVSDYLSWFEDAYVLFTTRIFDASQARAAANPKKIYCVDHALATSISSGILLNSGHLLENLVFTTLRRLSPDIFYFKSKNGREVDFVVRRPDRSPALVQVCESMADPKTRKREIKALGEAMSELGIHSGTIVTRGEESQTRVESGEIRVTPAWRFLLEWS</sequence>
<dbReference type="PANTHER" id="PTHR33295">
    <property type="entry name" value="ATPASE"/>
    <property type="match status" value="1"/>
</dbReference>
<proteinExistence type="predicted"/>
<name>A0A484HEL8_9BACT</name>
<dbReference type="SUPFAM" id="SSF52540">
    <property type="entry name" value="P-loop containing nucleoside triphosphate hydrolases"/>
    <property type="match status" value="1"/>
</dbReference>